<keyword evidence="2 7" id="KW-0812">Transmembrane</keyword>
<dbReference type="GeneID" id="59237023"/>
<dbReference type="OrthoDB" id="5586090at2759"/>
<feature type="compositionally biased region" description="Polar residues" evidence="6">
    <location>
        <begin position="416"/>
        <end position="443"/>
    </location>
</feature>
<dbReference type="SMART" id="SM00693">
    <property type="entry name" value="DysFN"/>
    <property type="match status" value="1"/>
</dbReference>
<comment type="subcellular location">
    <subcellularLocation>
        <location evidence="1">Peroxisome membrane</location>
        <topology evidence="1">Multi-pass membrane protein</topology>
    </subcellularLocation>
</comment>
<feature type="domain" description="Peroxin/Ferlin" evidence="9">
    <location>
        <begin position="370"/>
        <end position="403"/>
    </location>
</feature>
<feature type="compositionally biased region" description="Basic and acidic residues" evidence="6">
    <location>
        <begin position="483"/>
        <end position="494"/>
    </location>
</feature>
<feature type="region of interest" description="Disordered" evidence="6">
    <location>
        <begin position="1"/>
        <end position="29"/>
    </location>
</feature>
<dbReference type="Proteomes" id="UP000509704">
    <property type="component" value="Chromosome 5"/>
</dbReference>
<name>A0A7H9B3P5_ZYGMR</name>
<keyword evidence="11" id="KW-1185">Reference proteome</keyword>
<accession>A0A7H9B3P5</accession>
<dbReference type="KEGG" id="zmk:HG535_0E03650"/>
<feature type="transmembrane region" description="Helical" evidence="7">
    <location>
        <begin position="118"/>
        <end position="134"/>
    </location>
</feature>
<feature type="transmembrane region" description="Helical" evidence="7">
    <location>
        <begin position="205"/>
        <end position="227"/>
    </location>
</feature>
<dbReference type="Pfam" id="PF06398">
    <property type="entry name" value="Pex24p"/>
    <property type="match status" value="1"/>
</dbReference>
<feature type="compositionally biased region" description="Basic and acidic residues" evidence="6">
    <location>
        <begin position="1"/>
        <end position="12"/>
    </location>
</feature>
<evidence type="ECO:0000256" key="7">
    <source>
        <dbReference type="SAM" id="Phobius"/>
    </source>
</evidence>
<dbReference type="EMBL" id="CP058608">
    <property type="protein sequence ID" value="QLG73281.1"/>
    <property type="molecule type" value="Genomic_DNA"/>
</dbReference>
<keyword evidence="3 7" id="KW-1133">Transmembrane helix</keyword>
<dbReference type="PANTHER" id="PTHR31679">
    <property type="entry name" value="PEROXISOMAL MEMBRANE PROTEIN PEX30-RELATED"/>
    <property type="match status" value="1"/>
</dbReference>
<dbReference type="InterPro" id="IPR052646">
    <property type="entry name" value="Peroxisomal_PEX28-32"/>
</dbReference>
<evidence type="ECO:0000256" key="1">
    <source>
        <dbReference type="ARBA" id="ARBA00004585"/>
    </source>
</evidence>
<reference evidence="10 11" key="1">
    <citation type="submission" date="2020-07" db="EMBL/GenBank/DDBJ databases">
        <title>The yeast mating-type switching endonuclease HO is a domesticated member of an unorthodox homing genetic element family.</title>
        <authorList>
            <person name="Coughlan A.Y."/>
            <person name="Lombardi L."/>
            <person name="Braun-Galleani S."/>
            <person name="Martos A.R."/>
            <person name="Galeote V."/>
            <person name="Bigey F."/>
            <person name="Dequin S."/>
            <person name="Byrne K.P."/>
            <person name="Wolfe K.H."/>
        </authorList>
    </citation>
    <scope>NUCLEOTIDE SEQUENCE [LARGE SCALE GENOMIC DNA]</scope>
    <source>
        <strain evidence="10 11">NRRL Y-6702</strain>
    </source>
</reference>
<dbReference type="SMART" id="SM00694">
    <property type="entry name" value="DysFC"/>
    <property type="match status" value="1"/>
</dbReference>
<evidence type="ECO:0000259" key="9">
    <source>
        <dbReference type="SMART" id="SM00694"/>
    </source>
</evidence>
<keyword evidence="5" id="KW-0576">Peroxisome</keyword>
<protein>
    <recommendedName>
        <fullName evidence="8 9">Peroxin/Ferlin domain-containing protein</fullName>
    </recommendedName>
</protein>
<keyword evidence="4 7" id="KW-0472">Membrane</keyword>
<evidence type="ECO:0000256" key="4">
    <source>
        <dbReference type="ARBA" id="ARBA00023136"/>
    </source>
</evidence>
<feature type="transmembrane region" description="Helical" evidence="7">
    <location>
        <begin position="95"/>
        <end position="112"/>
    </location>
</feature>
<feature type="domain" description="Peroxin/Ferlin" evidence="8">
    <location>
        <begin position="279"/>
        <end position="345"/>
    </location>
</feature>
<gene>
    <name evidence="10" type="ORF">HG535_0E03650</name>
</gene>
<feature type="transmembrane region" description="Helical" evidence="7">
    <location>
        <begin position="180"/>
        <end position="199"/>
    </location>
</feature>
<feature type="region of interest" description="Disordered" evidence="6">
    <location>
        <begin position="416"/>
        <end position="514"/>
    </location>
</feature>
<dbReference type="GO" id="GO:0005778">
    <property type="term" value="C:peroxisomal membrane"/>
    <property type="evidence" value="ECO:0007669"/>
    <property type="project" value="UniProtKB-SubCell"/>
</dbReference>
<proteinExistence type="predicted"/>
<dbReference type="GO" id="GO:0007031">
    <property type="term" value="P:peroxisome organization"/>
    <property type="evidence" value="ECO:0007669"/>
    <property type="project" value="UniProtKB-ARBA"/>
</dbReference>
<organism evidence="10 11">
    <name type="scientific">Zygotorulaspora mrakii</name>
    <name type="common">Zygosaccharomyces mrakii</name>
    <dbReference type="NCBI Taxonomy" id="42260"/>
    <lineage>
        <taxon>Eukaryota</taxon>
        <taxon>Fungi</taxon>
        <taxon>Dikarya</taxon>
        <taxon>Ascomycota</taxon>
        <taxon>Saccharomycotina</taxon>
        <taxon>Saccharomycetes</taxon>
        <taxon>Saccharomycetales</taxon>
        <taxon>Saccharomycetaceae</taxon>
        <taxon>Zygotorulaspora</taxon>
    </lineage>
</organism>
<evidence type="ECO:0000313" key="11">
    <source>
        <dbReference type="Proteomes" id="UP000509704"/>
    </source>
</evidence>
<dbReference type="InterPro" id="IPR010482">
    <property type="entry name" value="TECPR1-like_DysF"/>
</dbReference>
<sequence length="514" mass="58154">MADTSTKQRETRAQFVDEPETRIGGDTTKVIRSAMKKRQESSRGNNNDDDATAIVSSPLLTSTPPTISKALVKLYPHLIVADRFLTLVTWSGEDIWPSILMVILYVTLLLYFEKITTYFGHLAIVAVIWGYSLLDKHVEETLNSRPTLDDIVHTMKGVITKADMLLSPITVLSAQDIRKFLFTTAFLSPVYIIITLFILPPRKFLLFGGVYLLTYNSPWSMVTRTLLWRFKFVRLLIFYVTGLDSGGINKNQGIFAAVQKQVKKLSTGSDGATVEDGKPIRFTYVLYENQRRWLGIGWTSSMLSYERASWTDEFLNEAPSPDNFKLPEESSGMLWKWVDKTWRLDMTNDGAIQLSSARPKTTASPNADDGFIYYDNTWKKPTTEDSFSKYTRRRRWIRTAELMKTSSFGLDEIDTTHNVVDNSSGSNHKRVVSQNSVASTVPKSETDSDPDSATATGSRRRVSFSEVDNVHIIPSDDDADTDTDQKDLKRHNQQEDYSTENPLDVVRPPQDSKG</sequence>
<evidence type="ECO:0000256" key="3">
    <source>
        <dbReference type="ARBA" id="ARBA00022989"/>
    </source>
</evidence>
<dbReference type="AlphaFoldDB" id="A0A7H9B3P5"/>
<evidence type="ECO:0000256" key="5">
    <source>
        <dbReference type="ARBA" id="ARBA00023140"/>
    </source>
</evidence>
<evidence type="ECO:0000313" key="10">
    <source>
        <dbReference type="EMBL" id="QLG73281.1"/>
    </source>
</evidence>
<evidence type="ECO:0000259" key="8">
    <source>
        <dbReference type="SMART" id="SM00693"/>
    </source>
</evidence>
<dbReference type="InterPro" id="IPR006614">
    <property type="entry name" value="Peroxin/Ferlin"/>
</dbReference>
<dbReference type="PANTHER" id="PTHR31679:SF2">
    <property type="entry name" value="PEROXISOMAL MEMBRANE PROTEIN PEX30-RELATED"/>
    <property type="match status" value="1"/>
</dbReference>
<dbReference type="RefSeq" id="XP_037145008.1">
    <property type="nucleotide sequence ID" value="XM_037289113.1"/>
</dbReference>
<evidence type="ECO:0000256" key="6">
    <source>
        <dbReference type="SAM" id="MobiDB-lite"/>
    </source>
</evidence>
<evidence type="ECO:0000256" key="2">
    <source>
        <dbReference type="ARBA" id="ARBA00022692"/>
    </source>
</evidence>